<dbReference type="EMBL" id="JALBGC010000001">
    <property type="protein sequence ID" value="MCI1186381.1"/>
    <property type="molecule type" value="Genomic_DNA"/>
</dbReference>
<dbReference type="PROSITE" id="PS52004">
    <property type="entry name" value="KS3_2"/>
    <property type="match status" value="1"/>
</dbReference>
<comment type="similarity">
    <text evidence="1 3">Belongs to the thiolase-like superfamily. Beta-ketoacyl-ACP synthases family.</text>
</comment>
<dbReference type="Pfam" id="PF00109">
    <property type="entry name" value="ketoacyl-synt"/>
    <property type="match status" value="1"/>
</dbReference>
<dbReference type="AlphaFoldDB" id="A0A9X2ADP7"/>
<keyword evidence="2 3" id="KW-0808">Transferase</keyword>
<dbReference type="InterPro" id="IPR020841">
    <property type="entry name" value="PKS_Beta-ketoAc_synthase_dom"/>
</dbReference>
<sequence length="381" mass="38502">MAYIAAHNIISPLGDTSAATFAAVLAGRSAVAEYPPVFAGGEPVWASKLSADWQPPTQLGPLSEYTRFEQLLIASIAEATAQTEVDLTSPRTVLVLATTKGNIGLLDDEPQLTDDLFEQLQLTHSSRVVAAYFGSPAAPMVVSNACISGVAALLVAQRLLASGQYDAAVVAGADTVSRFVLSGFQAFQALSAGPCRPFSEDRDGINLGEAAATMVLTATTPAAMVGPVVRLAGGAISNDANHISGPSRTGQELANAIGEALAGAALPADSVDFIAGHGTATPFNDAMEAKAFALAGVAGRPVSSVKGALGHTLGAAGLVESVLSVLALQHGQLLPTAGYSQPMQPQPLAVSAVAAAANSRVALKTASGFGGCNGALVFVRE</sequence>
<protein>
    <submittedName>
        <fullName evidence="5">Beta-ketoacyl-[acyl-carrier-protein] synthase family protein</fullName>
    </submittedName>
</protein>
<dbReference type="GO" id="GO:0004315">
    <property type="term" value="F:3-oxoacyl-[acyl-carrier-protein] synthase activity"/>
    <property type="evidence" value="ECO:0007669"/>
    <property type="project" value="TreeGrafter"/>
</dbReference>
<dbReference type="InterPro" id="IPR000794">
    <property type="entry name" value="Beta-ketoacyl_synthase"/>
</dbReference>
<evidence type="ECO:0000256" key="2">
    <source>
        <dbReference type="ARBA" id="ARBA00022679"/>
    </source>
</evidence>
<reference evidence="5" key="1">
    <citation type="submission" date="2022-03" db="EMBL/GenBank/DDBJ databases">
        <title>Bacterial whole genome sequence for Hymenobacter sp. DH14.</title>
        <authorList>
            <person name="Le V."/>
        </authorList>
    </citation>
    <scope>NUCLEOTIDE SEQUENCE</scope>
    <source>
        <strain evidence="5">DH14</strain>
    </source>
</reference>
<evidence type="ECO:0000313" key="6">
    <source>
        <dbReference type="Proteomes" id="UP001139193"/>
    </source>
</evidence>
<dbReference type="InterPro" id="IPR014031">
    <property type="entry name" value="Ketoacyl_synth_C"/>
</dbReference>
<dbReference type="Pfam" id="PF02801">
    <property type="entry name" value="Ketoacyl-synt_C"/>
    <property type="match status" value="1"/>
</dbReference>
<dbReference type="RefSeq" id="WP_241934656.1">
    <property type="nucleotide sequence ID" value="NZ_JALBGC010000001.1"/>
</dbReference>
<evidence type="ECO:0000256" key="3">
    <source>
        <dbReference type="RuleBase" id="RU003694"/>
    </source>
</evidence>
<organism evidence="5 6">
    <name type="scientific">Hymenobacter cyanobacteriorum</name>
    <dbReference type="NCBI Taxonomy" id="2926463"/>
    <lineage>
        <taxon>Bacteria</taxon>
        <taxon>Pseudomonadati</taxon>
        <taxon>Bacteroidota</taxon>
        <taxon>Cytophagia</taxon>
        <taxon>Cytophagales</taxon>
        <taxon>Hymenobacteraceae</taxon>
        <taxon>Hymenobacter</taxon>
    </lineage>
</organism>
<dbReference type="GO" id="GO:0006633">
    <property type="term" value="P:fatty acid biosynthetic process"/>
    <property type="evidence" value="ECO:0007669"/>
    <property type="project" value="TreeGrafter"/>
</dbReference>
<accession>A0A9X2ADP7</accession>
<dbReference type="PROSITE" id="PS00098">
    <property type="entry name" value="THIOLASE_1"/>
    <property type="match status" value="1"/>
</dbReference>
<keyword evidence="6" id="KW-1185">Reference proteome</keyword>
<dbReference type="InterPro" id="IPR020615">
    <property type="entry name" value="Thiolase_acyl_enz_int_AS"/>
</dbReference>
<comment type="caution">
    <text evidence="5">The sequence shown here is derived from an EMBL/GenBank/DDBJ whole genome shotgun (WGS) entry which is preliminary data.</text>
</comment>
<dbReference type="InterPro" id="IPR016039">
    <property type="entry name" value="Thiolase-like"/>
</dbReference>
<feature type="domain" description="Ketosynthase family 3 (KS3)" evidence="4">
    <location>
        <begin position="1"/>
        <end position="380"/>
    </location>
</feature>
<evidence type="ECO:0000256" key="1">
    <source>
        <dbReference type="ARBA" id="ARBA00008467"/>
    </source>
</evidence>
<dbReference type="SUPFAM" id="SSF53901">
    <property type="entry name" value="Thiolase-like"/>
    <property type="match status" value="2"/>
</dbReference>
<dbReference type="PANTHER" id="PTHR11712:SF336">
    <property type="entry name" value="3-OXOACYL-[ACYL-CARRIER-PROTEIN] SYNTHASE, MITOCHONDRIAL"/>
    <property type="match status" value="1"/>
</dbReference>
<dbReference type="Gene3D" id="3.40.47.10">
    <property type="match status" value="2"/>
</dbReference>
<dbReference type="Proteomes" id="UP001139193">
    <property type="component" value="Unassembled WGS sequence"/>
</dbReference>
<proteinExistence type="inferred from homology"/>
<dbReference type="SMART" id="SM00825">
    <property type="entry name" value="PKS_KS"/>
    <property type="match status" value="1"/>
</dbReference>
<evidence type="ECO:0000259" key="4">
    <source>
        <dbReference type="PROSITE" id="PS52004"/>
    </source>
</evidence>
<gene>
    <name evidence="5" type="ORF">MON38_03045</name>
</gene>
<dbReference type="PANTHER" id="PTHR11712">
    <property type="entry name" value="POLYKETIDE SYNTHASE-RELATED"/>
    <property type="match status" value="1"/>
</dbReference>
<name>A0A9X2ADP7_9BACT</name>
<dbReference type="InterPro" id="IPR014030">
    <property type="entry name" value="Ketoacyl_synth_N"/>
</dbReference>
<evidence type="ECO:0000313" key="5">
    <source>
        <dbReference type="EMBL" id="MCI1186381.1"/>
    </source>
</evidence>